<evidence type="ECO:0000256" key="2">
    <source>
        <dbReference type="ARBA" id="ARBA00005362"/>
    </source>
</evidence>
<accession>A0ABY7AJU8</accession>
<keyword evidence="4 7" id="KW-0812">Transmembrane</keyword>
<evidence type="ECO:0000256" key="6">
    <source>
        <dbReference type="ARBA" id="ARBA00023136"/>
    </source>
</evidence>
<dbReference type="Pfam" id="PF10144">
    <property type="entry name" value="SMP_2"/>
    <property type="match status" value="1"/>
</dbReference>
<sequence>MNLIKSLYRNDKRWIVRKIVQACLGSLIVFVIVGLWLDQNRYFEVSYKNDNYKTAKAFSELLSQRFTELDGFEQATQVLNQIVLSERVIDAALYDNQGIAIARSNNSLSVADASGLNAYGSVGIIPTVTEIRDDNNQPLGYLRISFHSQAFQTAQNDILQKQSSNGRLMLFLAALAGLLFSRAFYRQAND</sequence>
<protein>
    <submittedName>
        <fullName evidence="8">YtjB family periplasmic protein</fullName>
    </submittedName>
</protein>
<feature type="transmembrane region" description="Helical" evidence="7">
    <location>
        <begin position="19"/>
        <end position="37"/>
    </location>
</feature>
<dbReference type="Proteomes" id="UP001163726">
    <property type="component" value="Chromosome"/>
</dbReference>
<reference evidence="8" key="1">
    <citation type="submission" date="2022-10" db="EMBL/GenBank/DDBJ databases">
        <title>Catenovulum adriacola sp. nov. isolated in the Harbour of Susak.</title>
        <authorList>
            <person name="Schoch T."/>
            <person name="Reich S.J."/>
            <person name="Stoeferle S."/>
            <person name="Flaiz M."/>
            <person name="Kazda M."/>
            <person name="Riedel C.U."/>
            <person name="Duerre P."/>
        </authorList>
    </citation>
    <scope>NUCLEOTIDE SEQUENCE</scope>
    <source>
        <strain evidence="8">TS8</strain>
    </source>
</reference>
<name>A0ABY7AJU8_9ALTE</name>
<proteinExistence type="inferred from homology"/>
<evidence type="ECO:0000256" key="4">
    <source>
        <dbReference type="ARBA" id="ARBA00022692"/>
    </source>
</evidence>
<comment type="similarity">
    <text evidence="2">Belongs to the Smp family.</text>
</comment>
<comment type="subcellular location">
    <subcellularLocation>
        <location evidence="1">Cell membrane</location>
    </subcellularLocation>
</comment>
<evidence type="ECO:0000313" key="8">
    <source>
        <dbReference type="EMBL" id="WAJ69012.1"/>
    </source>
</evidence>
<evidence type="ECO:0000256" key="5">
    <source>
        <dbReference type="ARBA" id="ARBA00022989"/>
    </source>
</evidence>
<evidence type="ECO:0000256" key="1">
    <source>
        <dbReference type="ARBA" id="ARBA00004236"/>
    </source>
</evidence>
<evidence type="ECO:0000256" key="7">
    <source>
        <dbReference type="SAM" id="Phobius"/>
    </source>
</evidence>
<dbReference type="RefSeq" id="WP_268073124.1">
    <property type="nucleotide sequence ID" value="NZ_CP109965.1"/>
</dbReference>
<evidence type="ECO:0000256" key="3">
    <source>
        <dbReference type="ARBA" id="ARBA00022475"/>
    </source>
</evidence>
<keyword evidence="5 7" id="KW-1133">Transmembrane helix</keyword>
<dbReference type="InterPro" id="IPR019305">
    <property type="entry name" value="Uncharacterised_Smp"/>
</dbReference>
<keyword evidence="3" id="KW-1003">Cell membrane</keyword>
<keyword evidence="9" id="KW-1185">Reference proteome</keyword>
<feature type="transmembrane region" description="Helical" evidence="7">
    <location>
        <begin position="168"/>
        <end position="185"/>
    </location>
</feature>
<gene>
    <name evidence="8" type="ORF">OLW01_07355</name>
</gene>
<keyword evidence="6 7" id="KW-0472">Membrane</keyword>
<organism evidence="8 9">
    <name type="scientific">Catenovulum adriaticum</name>
    <dbReference type="NCBI Taxonomy" id="2984846"/>
    <lineage>
        <taxon>Bacteria</taxon>
        <taxon>Pseudomonadati</taxon>
        <taxon>Pseudomonadota</taxon>
        <taxon>Gammaproteobacteria</taxon>
        <taxon>Alteromonadales</taxon>
        <taxon>Alteromonadaceae</taxon>
        <taxon>Catenovulum</taxon>
    </lineage>
</organism>
<dbReference type="EMBL" id="CP109965">
    <property type="protein sequence ID" value="WAJ69012.1"/>
    <property type="molecule type" value="Genomic_DNA"/>
</dbReference>
<evidence type="ECO:0000313" key="9">
    <source>
        <dbReference type="Proteomes" id="UP001163726"/>
    </source>
</evidence>